<dbReference type="EMBL" id="JACZZA010000010">
    <property type="protein sequence ID" value="MBE1161821.1"/>
    <property type="molecule type" value="Genomic_DNA"/>
</dbReference>
<sequence length="126" mass="14843">MIRDYFRFPQRQGARPQHEHEQHRQESGRRSPRSMRDNPDWDRWPDAEALRWSPRAAREEAAPTQDNSYFEEGYGYGDAYFGDDQRAPRSRFQEGWEGSYRSAPWTARQRSGCAGHARPVRPFAAI</sequence>
<feature type="compositionally biased region" description="Basic and acidic residues" evidence="1">
    <location>
        <begin position="16"/>
        <end position="49"/>
    </location>
</feature>
<keyword evidence="3" id="KW-1185">Reference proteome</keyword>
<feature type="region of interest" description="Disordered" evidence="1">
    <location>
        <begin position="1"/>
        <end position="74"/>
    </location>
</feature>
<gene>
    <name evidence="2" type="ORF">IGX34_15670</name>
</gene>
<comment type="caution">
    <text evidence="2">The sequence shown here is derived from an EMBL/GenBank/DDBJ whole genome shotgun (WGS) entry which is preliminary data.</text>
</comment>
<dbReference type="RefSeq" id="WP_192556665.1">
    <property type="nucleotide sequence ID" value="NZ_JACZZA010000010.1"/>
</dbReference>
<evidence type="ECO:0000313" key="2">
    <source>
        <dbReference type="EMBL" id="MBE1161821.1"/>
    </source>
</evidence>
<organism evidence="2 3">
    <name type="scientific">Dyella acidiphila</name>
    <dbReference type="NCBI Taxonomy" id="2775866"/>
    <lineage>
        <taxon>Bacteria</taxon>
        <taxon>Pseudomonadati</taxon>
        <taxon>Pseudomonadota</taxon>
        <taxon>Gammaproteobacteria</taxon>
        <taxon>Lysobacterales</taxon>
        <taxon>Rhodanobacteraceae</taxon>
        <taxon>Dyella</taxon>
    </lineage>
</organism>
<evidence type="ECO:0000313" key="3">
    <source>
        <dbReference type="Proteomes" id="UP000651010"/>
    </source>
</evidence>
<name>A0ABR9GCQ4_9GAMM</name>
<protein>
    <submittedName>
        <fullName evidence="2">Uncharacterized protein</fullName>
    </submittedName>
</protein>
<evidence type="ECO:0000256" key="1">
    <source>
        <dbReference type="SAM" id="MobiDB-lite"/>
    </source>
</evidence>
<reference evidence="2 3" key="1">
    <citation type="submission" date="2020-09" db="EMBL/GenBank/DDBJ databases">
        <title>Dyella sp. 7MK23 isolated from forest soil.</title>
        <authorList>
            <person name="Fu J."/>
        </authorList>
    </citation>
    <scope>NUCLEOTIDE SEQUENCE [LARGE SCALE GENOMIC DNA]</scope>
    <source>
        <strain evidence="2 3">7MK23</strain>
    </source>
</reference>
<proteinExistence type="predicted"/>
<dbReference type="Proteomes" id="UP000651010">
    <property type="component" value="Unassembled WGS sequence"/>
</dbReference>
<accession>A0ABR9GCQ4</accession>